<evidence type="ECO:0000256" key="1">
    <source>
        <dbReference type="ARBA" id="ARBA00009437"/>
    </source>
</evidence>
<dbReference type="PROSITE" id="PS50931">
    <property type="entry name" value="HTH_LYSR"/>
    <property type="match status" value="1"/>
</dbReference>
<keyword evidence="2" id="KW-0805">Transcription regulation</keyword>
<dbReference type="Pfam" id="PF00126">
    <property type="entry name" value="HTH_1"/>
    <property type="match status" value="1"/>
</dbReference>
<keyword evidence="7" id="KW-1185">Reference proteome</keyword>
<dbReference type="AlphaFoldDB" id="A0A370QHF3"/>
<dbReference type="GO" id="GO:0000976">
    <property type="term" value="F:transcription cis-regulatory region binding"/>
    <property type="evidence" value="ECO:0007669"/>
    <property type="project" value="TreeGrafter"/>
</dbReference>
<dbReference type="RefSeq" id="WP_115459547.1">
    <property type="nucleotide sequence ID" value="NZ_QRAP01000008.1"/>
</dbReference>
<evidence type="ECO:0000256" key="3">
    <source>
        <dbReference type="ARBA" id="ARBA00023125"/>
    </source>
</evidence>
<dbReference type="InterPro" id="IPR005119">
    <property type="entry name" value="LysR_subst-bd"/>
</dbReference>
<dbReference type="SUPFAM" id="SSF53850">
    <property type="entry name" value="Periplasmic binding protein-like II"/>
    <property type="match status" value="1"/>
</dbReference>
<comment type="caution">
    <text evidence="6">The sequence shown here is derived from an EMBL/GenBank/DDBJ whole genome shotgun (WGS) entry which is preliminary data.</text>
</comment>
<evidence type="ECO:0000313" key="6">
    <source>
        <dbReference type="EMBL" id="RDK87785.1"/>
    </source>
</evidence>
<dbReference type="Gene3D" id="1.10.10.10">
    <property type="entry name" value="Winged helix-like DNA-binding domain superfamily/Winged helix DNA-binding domain"/>
    <property type="match status" value="1"/>
</dbReference>
<feature type="domain" description="HTH lysR-type" evidence="5">
    <location>
        <begin position="3"/>
        <end position="60"/>
    </location>
</feature>
<dbReference type="InterPro" id="IPR036390">
    <property type="entry name" value="WH_DNA-bd_sf"/>
</dbReference>
<evidence type="ECO:0000259" key="5">
    <source>
        <dbReference type="PROSITE" id="PS50931"/>
    </source>
</evidence>
<comment type="similarity">
    <text evidence="1">Belongs to the LysR transcriptional regulatory family.</text>
</comment>
<dbReference type="Pfam" id="PF03466">
    <property type="entry name" value="LysR_substrate"/>
    <property type="match status" value="1"/>
</dbReference>
<dbReference type="Proteomes" id="UP000254848">
    <property type="component" value="Unassembled WGS sequence"/>
</dbReference>
<dbReference type="GO" id="GO:0003700">
    <property type="term" value="F:DNA-binding transcription factor activity"/>
    <property type="evidence" value="ECO:0007669"/>
    <property type="project" value="InterPro"/>
</dbReference>
<dbReference type="InterPro" id="IPR036388">
    <property type="entry name" value="WH-like_DNA-bd_sf"/>
</dbReference>
<gene>
    <name evidence="6" type="ORF">C8D90_10853</name>
</gene>
<proteinExistence type="inferred from homology"/>
<dbReference type="SUPFAM" id="SSF46785">
    <property type="entry name" value="Winged helix' DNA-binding domain"/>
    <property type="match status" value="1"/>
</dbReference>
<reference evidence="6 7" key="1">
    <citation type="submission" date="2018-07" db="EMBL/GenBank/DDBJ databases">
        <title>Genomic Encyclopedia of Type Strains, Phase IV (KMG-IV): sequencing the most valuable type-strain genomes for metagenomic binning, comparative biology and taxonomic classification.</title>
        <authorList>
            <person name="Goeker M."/>
        </authorList>
    </citation>
    <scope>NUCLEOTIDE SEQUENCE [LARGE SCALE GENOMIC DNA]</scope>
    <source>
        <strain evidence="6 7">DSM 103736</strain>
    </source>
</reference>
<evidence type="ECO:0000313" key="7">
    <source>
        <dbReference type="Proteomes" id="UP000254848"/>
    </source>
</evidence>
<dbReference type="PANTHER" id="PTHR30126:SF4">
    <property type="entry name" value="LYSR FAMILY TRANSCRIPTIONAL REGULATOR"/>
    <property type="match status" value="1"/>
</dbReference>
<dbReference type="OrthoDB" id="196624at2"/>
<keyword evidence="4" id="KW-0804">Transcription</keyword>
<evidence type="ECO:0000256" key="4">
    <source>
        <dbReference type="ARBA" id="ARBA00023163"/>
    </source>
</evidence>
<sequence length="302" mass="34211">MRINLDVLQILDALEKHGSFAAAAESFFKTPAALSYMVQKLESDLNIQLLDRSGHRAKFTETGKMVLEKGRALLNAARDLEKHAEQMESGWEKELLIALDGSFPFHLLLPMIEQFYRLNTMTRLRFSHQTLAGSWEELTHNGADIILGAINEPPGYSGYSFKMLGMLDNVFVVSPAHPLAKEKDPLDNKQLRSHRAIVIGDTARHSAPFSYNCLDDQERMVVYDFHSKLMALISGLGCGYMPRHTVETYLRNGSLVEKKTVSFKQKDIAFLGWNNLSDGLAARWWRDQILACEMVKSLYDKT</sequence>
<dbReference type="EMBL" id="QRAP01000008">
    <property type="protein sequence ID" value="RDK87785.1"/>
    <property type="molecule type" value="Genomic_DNA"/>
</dbReference>
<evidence type="ECO:0000256" key="2">
    <source>
        <dbReference type="ARBA" id="ARBA00023015"/>
    </source>
</evidence>
<keyword evidence="3 6" id="KW-0238">DNA-binding</keyword>
<organism evidence="6 7">
    <name type="scientific">Enterobacillus tribolii</name>
    <dbReference type="NCBI Taxonomy" id="1487935"/>
    <lineage>
        <taxon>Bacteria</taxon>
        <taxon>Pseudomonadati</taxon>
        <taxon>Pseudomonadota</taxon>
        <taxon>Gammaproteobacteria</taxon>
        <taxon>Enterobacterales</taxon>
        <taxon>Hafniaceae</taxon>
        <taxon>Enterobacillus</taxon>
    </lineage>
</organism>
<dbReference type="InterPro" id="IPR000847">
    <property type="entry name" value="LysR_HTH_N"/>
</dbReference>
<protein>
    <submittedName>
        <fullName evidence="6">DNA-binding transcriptional LysR family regulator</fullName>
    </submittedName>
</protein>
<name>A0A370QHF3_9GAMM</name>
<accession>A0A370QHF3</accession>
<dbReference type="Gene3D" id="3.40.190.290">
    <property type="match status" value="1"/>
</dbReference>
<dbReference type="PANTHER" id="PTHR30126">
    <property type="entry name" value="HTH-TYPE TRANSCRIPTIONAL REGULATOR"/>
    <property type="match status" value="1"/>
</dbReference>